<dbReference type="InterPro" id="IPR046032">
    <property type="entry name" value="DUF5990"/>
</dbReference>
<reference evidence="1" key="1">
    <citation type="submission" date="2020-02" db="EMBL/GenBank/DDBJ databases">
        <authorList>
            <person name="Meier V. D."/>
        </authorList>
    </citation>
    <scope>NUCLEOTIDE SEQUENCE</scope>
    <source>
        <strain evidence="1">AVDCRST_MAG87</strain>
    </source>
</reference>
<name>A0A6J4UEI5_9BACT</name>
<evidence type="ECO:0000313" key="1">
    <source>
        <dbReference type="EMBL" id="CAA9547736.1"/>
    </source>
</evidence>
<gene>
    <name evidence="1" type="ORF">AVDCRST_MAG87-614</name>
</gene>
<proteinExistence type="predicted"/>
<dbReference type="Pfam" id="PF19452">
    <property type="entry name" value="DUF5990"/>
    <property type="match status" value="1"/>
</dbReference>
<dbReference type="EMBL" id="CADCWJ010000154">
    <property type="protein sequence ID" value="CAA9547736.1"/>
    <property type="molecule type" value="Genomic_DNA"/>
</dbReference>
<organism evidence="1">
    <name type="scientific">uncultured Thermomicrobiales bacterium</name>
    <dbReference type="NCBI Taxonomy" id="1645740"/>
    <lineage>
        <taxon>Bacteria</taxon>
        <taxon>Pseudomonadati</taxon>
        <taxon>Thermomicrobiota</taxon>
        <taxon>Thermomicrobia</taxon>
        <taxon>Thermomicrobiales</taxon>
        <taxon>environmental samples</taxon>
    </lineage>
</organism>
<dbReference type="AlphaFoldDB" id="A0A6J4UEI5"/>
<accession>A0A6J4UEI5</accession>
<sequence>MTTLTIQLICQGLSGRQGGLHLGLQRGSEVIDPVPATAGSVHFALTVEVTPIGDGGAFDARGPYVHGRRGDRFLYLSWGELDRDGAFGMVMRTKIKLEPIEPDLVVRALESGAALRGTLSLVDAAGKPVTGTVPSERIEWAIVPGAEPG</sequence>
<protein>
    <submittedName>
        <fullName evidence="1">Uncharacterized protein</fullName>
    </submittedName>
</protein>